<evidence type="ECO:0000256" key="6">
    <source>
        <dbReference type="ARBA" id="ARBA00022664"/>
    </source>
</evidence>
<dbReference type="InterPro" id="IPR048840">
    <property type="entry name" value="PolA_pol_NTPase"/>
</dbReference>
<accession>A0A5N3X1Z2</accession>
<dbReference type="GO" id="GO:0046872">
    <property type="term" value="F:metal ion binding"/>
    <property type="evidence" value="ECO:0007669"/>
    <property type="project" value="UniProtKB-KW"/>
</dbReference>
<keyword evidence="10" id="KW-0067">ATP-binding</keyword>
<evidence type="ECO:0000256" key="10">
    <source>
        <dbReference type="ARBA" id="ARBA00022840"/>
    </source>
</evidence>
<dbReference type="EMBL" id="VCEA01000001">
    <property type="protein sequence ID" value="KAB0366436.1"/>
    <property type="molecule type" value="Genomic_DNA"/>
</dbReference>
<evidence type="ECO:0000313" key="18">
    <source>
        <dbReference type="Proteomes" id="UP000326458"/>
    </source>
</evidence>
<evidence type="ECO:0000256" key="5">
    <source>
        <dbReference type="ARBA" id="ARBA00012388"/>
    </source>
</evidence>
<dbReference type="GO" id="GO:0005524">
    <property type="term" value="F:ATP binding"/>
    <property type="evidence" value="ECO:0007669"/>
    <property type="project" value="UniProtKB-KW"/>
</dbReference>
<dbReference type="GO" id="GO:0006397">
    <property type="term" value="P:mRNA processing"/>
    <property type="evidence" value="ECO:0007669"/>
    <property type="project" value="UniProtKB-KW"/>
</dbReference>
<dbReference type="Proteomes" id="UP000326458">
    <property type="component" value="Unassembled WGS sequence"/>
</dbReference>
<evidence type="ECO:0000256" key="1">
    <source>
        <dbReference type="ARBA" id="ARBA00001936"/>
    </source>
</evidence>
<evidence type="ECO:0000313" key="17">
    <source>
        <dbReference type="EMBL" id="KAB0366436.1"/>
    </source>
</evidence>
<dbReference type="AlphaFoldDB" id="A0A5N3X1Z2"/>
<evidence type="ECO:0000256" key="4">
    <source>
        <dbReference type="ARBA" id="ARBA00010912"/>
    </source>
</evidence>
<dbReference type="SUPFAM" id="SSF81631">
    <property type="entry name" value="PAP/OAS1 substrate-binding domain"/>
    <property type="match status" value="1"/>
</dbReference>
<dbReference type="PANTHER" id="PTHR10682:SF9">
    <property type="entry name" value="POLY(A) POLYMERASE ALPHA"/>
    <property type="match status" value="1"/>
</dbReference>
<keyword evidence="13" id="KW-0539">Nucleus</keyword>
<dbReference type="InterPro" id="IPR043519">
    <property type="entry name" value="NT_sf"/>
</dbReference>
<dbReference type="GO" id="GO:1990817">
    <property type="term" value="F:poly(A) RNA polymerase activity"/>
    <property type="evidence" value="ECO:0007669"/>
    <property type="project" value="UniProtKB-EC"/>
</dbReference>
<dbReference type="Pfam" id="PF04928">
    <property type="entry name" value="PAP_central"/>
    <property type="match status" value="1"/>
</dbReference>
<evidence type="ECO:0000256" key="3">
    <source>
        <dbReference type="ARBA" id="ARBA00004123"/>
    </source>
</evidence>
<keyword evidence="18" id="KW-1185">Reference proteome</keyword>
<evidence type="ECO:0000256" key="11">
    <source>
        <dbReference type="ARBA" id="ARBA00022842"/>
    </source>
</evidence>
<name>A0A5N3X1Z2_MUNMU</name>
<protein>
    <recommendedName>
        <fullName evidence="5">polynucleotide adenylyltransferase</fullName>
        <ecNumber evidence="5">2.7.7.19</ecNumber>
    </recommendedName>
</protein>
<feature type="domain" description="Poly(A) polymerase nucleotidyltransferase" evidence="16">
    <location>
        <begin position="100"/>
        <end position="165"/>
    </location>
</feature>
<evidence type="ECO:0000256" key="14">
    <source>
        <dbReference type="ARBA" id="ARBA00048830"/>
    </source>
</evidence>
<evidence type="ECO:0000256" key="7">
    <source>
        <dbReference type="ARBA" id="ARBA00022679"/>
    </source>
</evidence>
<evidence type="ECO:0000256" key="2">
    <source>
        <dbReference type="ARBA" id="ARBA00001946"/>
    </source>
</evidence>
<comment type="similarity">
    <text evidence="4">Belongs to the poly(A) polymerase family.</text>
</comment>
<comment type="cofactor">
    <cofactor evidence="2">
        <name>Mg(2+)</name>
        <dbReference type="ChEBI" id="CHEBI:18420"/>
    </cofactor>
</comment>
<dbReference type="Gene3D" id="3.30.460.10">
    <property type="entry name" value="Beta Polymerase, domain 2"/>
    <property type="match status" value="2"/>
</dbReference>
<dbReference type="EC" id="2.7.7.19" evidence="5"/>
<comment type="catalytic activity">
    <reaction evidence="14">
        <text>RNA(n) + ATP = RNA(n)-3'-adenine ribonucleotide + diphosphate</text>
        <dbReference type="Rhea" id="RHEA:11332"/>
        <dbReference type="Rhea" id="RHEA-COMP:14527"/>
        <dbReference type="Rhea" id="RHEA-COMP:17347"/>
        <dbReference type="ChEBI" id="CHEBI:30616"/>
        <dbReference type="ChEBI" id="CHEBI:33019"/>
        <dbReference type="ChEBI" id="CHEBI:140395"/>
        <dbReference type="ChEBI" id="CHEBI:173115"/>
        <dbReference type="EC" id="2.7.7.19"/>
    </reaction>
</comment>
<comment type="cofactor">
    <cofactor evidence="1">
        <name>Mn(2+)</name>
        <dbReference type="ChEBI" id="CHEBI:29035"/>
    </cofactor>
</comment>
<dbReference type="GO" id="GO:0005634">
    <property type="term" value="C:nucleus"/>
    <property type="evidence" value="ECO:0007669"/>
    <property type="project" value="UniProtKB-SubCell"/>
</dbReference>
<comment type="subcellular location">
    <subcellularLocation>
        <location evidence="3">Nucleus</location>
    </subcellularLocation>
</comment>
<keyword evidence="9" id="KW-0547">Nucleotide-binding</keyword>
<dbReference type="PANTHER" id="PTHR10682">
    <property type="entry name" value="POLY A POLYMERASE"/>
    <property type="match status" value="1"/>
</dbReference>
<keyword evidence="8" id="KW-0479">Metal-binding</keyword>
<evidence type="ECO:0000259" key="15">
    <source>
        <dbReference type="Pfam" id="PF04928"/>
    </source>
</evidence>
<dbReference type="Gene3D" id="1.10.1410.10">
    <property type="match status" value="2"/>
</dbReference>
<evidence type="ECO:0000256" key="12">
    <source>
        <dbReference type="ARBA" id="ARBA00023211"/>
    </source>
</evidence>
<keyword evidence="11" id="KW-0460">Magnesium</keyword>
<dbReference type="InterPro" id="IPR007012">
    <property type="entry name" value="PolA_pol_cen_dom"/>
</dbReference>
<proteinExistence type="inferred from homology"/>
<dbReference type="Pfam" id="PF20750">
    <property type="entry name" value="PAP_NTPase"/>
    <property type="match status" value="1"/>
</dbReference>
<keyword evidence="12" id="KW-0464">Manganese</keyword>
<organism evidence="17 18">
    <name type="scientific">Muntiacus muntjak</name>
    <name type="common">Barking deer</name>
    <name type="synonym">Indian muntjac</name>
    <dbReference type="NCBI Taxonomy" id="9888"/>
    <lineage>
        <taxon>Eukaryota</taxon>
        <taxon>Metazoa</taxon>
        <taxon>Chordata</taxon>
        <taxon>Craniata</taxon>
        <taxon>Vertebrata</taxon>
        <taxon>Euteleostomi</taxon>
        <taxon>Mammalia</taxon>
        <taxon>Eutheria</taxon>
        <taxon>Laurasiatheria</taxon>
        <taxon>Artiodactyla</taxon>
        <taxon>Ruminantia</taxon>
        <taxon>Pecora</taxon>
        <taxon>Cervidae</taxon>
        <taxon>Muntiacinae</taxon>
        <taxon>Muntiacus</taxon>
    </lineage>
</organism>
<gene>
    <name evidence="17" type="ORF">FD754_010592</name>
</gene>
<dbReference type="SUPFAM" id="SSF81301">
    <property type="entry name" value="Nucleotidyltransferase"/>
    <property type="match status" value="1"/>
</dbReference>
<reference evidence="17 18" key="1">
    <citation type="submission" date="2019-06" db="EMBL/GenBank/DDBJ databases">
        <title>Discovery of a novel chromosome fission-fusion reversal in muntjac.</title>
        <authorList>
            <person name="Mudd A.B."/>
            <person name="Bredeson J.V."/>
            <person name="Baum R."/>
            <person name="Hockemeyer D."/>
            <person name="Rokhsar D.S."/>
        </authorList>
    </citation>
    <scope>NUCLEOTIDE SEQUENCE [LARGE SCALE GENOMIC DNA]</scope>
    <source>
        <strain evidence="17">UTSW_UCB_Mm</strain>
        <tissue evidence="17">Fibroblast cell line</tissue>
    </source>
</reference>
<sequence length="220" mass="24512">MPLVSACLQLQGRDLSKHPPQKHCGISSPSRLAAPKETNCLLTQKLVETLKPFGDFNFGKINLGKDWIQEIGESKNLRQSVTEHADGEMFTSGSYRLGVDFFTSFYDKLKLQGEVNDLRAVEEAFVPVIKLFDGIEIDILFARLALQTIPGNLDLKHDNLLKNLDVYKKAVKLWAKCHNIYSNILGFLGGISWDMLVAGTCQLCPNAIASTCTYIFLGIF</sequence>
<evidence type="ECO:0000256" key="13">
    <source>
        <dbReference type="ARBA" id="ARBA00023242"/>
    </source>
</evidence>
<keyword evidence="7" id="KW-0808">Transferase</keyword>
<evidence type="ECO:0000259" key="16">
    <source>
        <dbReference type="Pfam" id="PF20750"/>
    </source>
</evidence>
<evidence type="ECO:0000256" key="8">
    <source>
        <dbReference type="ARBA" id="ARBA00022723"/>
    </source>
</evidence>
<keyword evidence="6" id="KW-0507">mRNA processing</keyword>
<evidence type="ECO:0000256" key="9">
    <source>
        <dbReference type="ARBA" id="ARBA00022741"/>
    </source>
</evidence>
<feature type="domain" description="Poly(A) polymerase central" evidence="15">
    <location>
        <begin position="169"/>
        <end position="218"/>
    </location>
</feature>
<comment type="caution">
    <text evidence="17">The sequence shown here is derived from an EMBL/GenBank/DDBJ whole genome shotgun (WGS) entry which is preliminary data.</text>
</comment>